<feature type="region of interest" description="Disordered" evidence="5">
    <location>
        <begin position="833"/>
        <end position="857"/>
    </location>
</feature>
<dbReference type="GO" id="GO:0005912">
    <property type="term" value="C:adherens junction"/>
    <property type="evidence" value="ECO:0007669"/>
    <property type="project" value="TreeGrafter"/>
</dbReference>
<keyword evidence="2" id="KW-0132">Cell division</keyword>
<dbReference type="SUPFAM" id="SSF50156">
    <property type="entry name" value="PDZ domain-like"/>
    <property type="match status" value="3"/>
</dbReference>
<comment type="similarity">
    <text evidence="1">Belongs to the PAR3 family.</text>
</comment>
<dbReference type="GO" id="GO:0051660">
    <property type="term" value="P:establishment of centrosome localization"/>
    <property type="evidence" value="ECO:0007669"/>
    <property type="project" value="TreeGrafter"/>
</dbReference>
<feature type="compositionally biased region" description="Polar residues" evidence="5">
    <location>
        <begin position="1433"/>
        <end position="1446"/>
    </location>
</feature>
<dbReference type="EMBL" id="BMAW01039303">
    <property type="protein sequence ID" value="GFU55323.1"/>
    <property type="molecule type" value="Genomic_DNA"/>
</dbReference>
<evidence type="ECO:0000256" key="3">
    <source>
        <dbReference type="ARBA" id="ARBA00022737"/>
    </source>
</evidence>
<dbReference type="GO" id="GO:0008104">
    <property type="term" value="P:intracellular protein localization"/>
    <property type="evidence" value="ECO:0007669"/>
    <property type="project" value="TreeGrafter"/>
</dbReference>
<evidence type="ECO:0000256" key="5">
    <source>
        <dbReference type="SAM" id="MobiDB-lite"/>
    </source>
</evidence>
<dbReference type="Proteomes" id="UP000887013">
    <property type="component" value="Unassembled WGS sequence"/>
</dbReference>
<dbReference type="InterPro" id="IPR001478">
    <property type="entry name" value="PDZ"/>
</dbReference>
<evidence type="ECO:0000256" key="4">
    <source>
        <dbReference type="ARBA" id="ARBA00023306"/>
    </source>
</evidence>
<dbReference type="InterPro" id="IPR036034">
    <property type="entry name" value="PDZ_sf"/>
</dbReference>
<feature type="domain" description="PDZ" evidence="6">
    <location>
        <begin position="611"/>
        <end position="681"/>
    </location>
</feature>
<comment type="caution">
    <text evidence="7">The sequence shown here is derived from an EMBL/GenBank/DDBJ whole genome shotgun (WGS) entry which is preliminary data.</text>
</comment>
<keyword evidence="8" id="KW-1185">Reference proteome</keyword>
<dbReference type="GO" id="GO:0007155">
    <property type="term" value="P:cell adhesion"/>
    <property type="evidence" value="ECO:0007669"/>
    <property type="project" value="TreeGrafter"/>
</dbReference>
<dbReference type="GO" id="GO:0005938">
    <property type="term" value="C:cell cortex"/>
    <property type="evidence" value="ECO:0007669"/>
    <property type="project" value="TreeGrafter"/>
</dbReference>
<feature type="region of interest" description="Disordered" evidence="5">
    <location>
        <begin position="367"/>
        <end position="390"/>
    </location>
</feature>
<dbReference type="GO" id="GO:0051301">
    <property type="term" value="P:cell division"/>
    <property type="evidence" value="ECO:0007669"/>
    <property type="project" value="UniProtKB-KW"/>
</dbReference>
<proteinExistence type="inferred from homology"/>
<dbReference type="InterPro" id="IPR052213">
    <property type="entry name" value="PAR3"/>
</dbReference>
<dbReference type="GO" id="GO:0045197">
    <property type="term" value="P:establishment or maintenance of epithelial cell apical/basal polarity"/>
    <property type="evidence" value="ECO:0007669"/>
    <property type="project" value="TreeGrafter"/>
</dbReference>
<evidence type="ECO:0000313" key="7">
    <source>
        <dbReference type="EMBL" id="GFU55323.1"/>
    </source>
</evidence>
<dbReference type="PANTHER" id="PTHR16484">
    <property type="entry name" value="PARTITIONING DEFECTIVE 3 RELATED"/>
    <property type="match status" value="1"/>
</dbReference>
<dbReference type="OrthoDB" id="6264899at2759"/>
<gene>
    <name evidence="7" type="primary">Pard3</name>
    <name evidence="7" type="ORF">NPIL_263301</name>
</gene>
<keyword evidence="4" id="KW-0131">Cell cycle</keyword>
<keyword evidence="3" id="KW-0677">Repeat</keyword>
<dbReference type="Pfam" id="PF12053">
    <property type="entry name" value="Par3_HAL_N_term"/>
    <property type="match status" value="1"/>
</dbReference>
<feature type="domain" description="PDZ" evidence="6">
    <location>
        <begin position="443"/>
        <end position="525"/>
    </location>
</feature>
<feature type="region of interest" description="Disordered" evidence="5">
    <location>
        <begin position="410"/>
        <end position="441"/>
    </location>
</feature>
<evidence type="ECO:0000256" key="1">
    <source>
        <dbReference type="ARBA" id="ARBA00005358"/>
    </source>
</evidence>
<evidence type="ECO:0000259" key="6">
    <source>
        <dbReference type="PROSITE" id="PS50106"/>
    </source>
</evidence>
<organism evidence="7 8">
    <name type="scientific">Nephila pilipes</name>
    <name type="common">Giant wood spider</name>
    <name type="synonym">Nephila maculata</name>
    <dbReference type="NCBI Taxonomy" id="299642"/>
    <lineage>
        <taxon>Eukaryota</taxon>
        <taxon>Metazoa</taxon>
        <taxon>Ecdysozoa</taxon>
        <taxon>Arthropoda</taxon>
        <taxon>Chelicerata</taxon>
        <taxon>Arachnida</taxon>
        <taxon>Araneae</taxon>
        <taxon>Araneomorphae</taxon>
        <taxon>Entelegynae</taxon>
        <taxon>Araneoidea</taxon>
        <taxon>Nephilidae</taxon>
        <taxon>Nephila</taxon>
    </lineage>
</organism>
<dbReference type="Gene3D" id="2.30.42.10">
    <property type="match status" value="3"/>
</dbReference>
<feature type="compositionally biased region" description="Basic and acidic residues" evidence="5">
    <location>
        <begin position="380"/>
        <end position="390"/>
    </location>
</feature>
<feature type="region of interest" description="Disordered" evidence="5">
    <location>
        <begin position="1247"/>
        <end position="1275"/>
    </location>
</feature>
<dbReference type="SMART" id="SM00228">
    <property type="entry name" value="PDZ"/>
    <property type="match status" value="3"/>
</dbReference>
<feature type="region of interest" description="Disordered" evidence="5">
    <location>
        <begin position="1427"/>
        <end position="1446"/>
    </location>
</feature>
<feature type="domain" description="PDZ" evidence="6">
    <location>
        <begin position="732"/>
        <end position="809"/>
    </location>
</feature>
<dbReference type="Gene3D" id="3.10.20.90">
    <property type="entry name" value="Phosphatidylinositol 3-kinase Catalytic Subunit, Chain A, domain 1"/>
    <property type="match status" value="1"/>
</dbReference>
<feature type="compositionally biased region" description="Basic and acidic residues" evidence="5">
    <location>
        <begin position="1261"/>
        <end position="1270"/>
    </location>
</feature>
<dbReference type="GO" id="GO:0043296">
    <property type="term" value="C:apical junction complex"/>
    <property type="evidence" value="ECO:0007669"/>
    <property type="project" value="TreeGrafter"/>
</dbReference>
<name>A0A8X6UMH6_NEPPI</name>
<feature type="compositionally biased region" description="Basic and acidic residues" evidence="5">
    <location>
        <begin position="838"/>
        <end position="852"/>
    </location>
</feature>
<protein>
    <submittedName>
        <fullName evidence="7">Partitioning defective 3 homolog</fullName>
    </submittedName>
</protein>
<dbReference type="GO" id="GO:0000226">
    <property type="term" value="P:microtubule cytoskeleton organization"/>
    <property type="evidence" value="ECO:0007669"/>
    <property type="project" value="TreeGrafter"/>
</dbReference>
<dbReference type="CDD" id="cd23058">
    <property type="entry name" value="PDZ2_Par3-like"/>
    <property type="match status" value="1"/>
</dbReference>
<sequence length="1615" mass="180646">MGAAAPDDFGEVLAGTAIPTPARIPKHTRRIAAGRHSRACHLAVKLKHASPPYGIFCFVPGYSSKYASNGKLVLPFAGKLEFYWKEVLQVLQMTQNTTGQDISNSLLRIANGQKLWKHYEGDDSKVKVNNIKCYNLYVAVSVFTTTDHPSDQREDLDVTGNSPDCPYHAVTTTIRKLVSSDEISRANLAKSSKAKENRSTSVQNNRILGLQAQNISLMQIRRSVDSWVTIHNLKLLSDGGILDPDDKLNDVADDREQITAVFDEEISSYLMHNGGDGTSASSVGTESPDIFQNGDAISIPLSKSSYDGSDAEIRDEKLISGLLPLHVRRGSEPALNRLSPSLLPTIDNCKRWSAAVLASDESYKRLNSEGEELSEDDLPPGEREDGSGEEKSISYHQYLDSWNHEIYYGSDQRKEPLGGPITSPKHSADEDSDCSNSSHSKVEVMKLKNEDGPLGIRIVPADESPDRNNGVIIQGIEPGGRIDRDGRFCVGDRITEINGLKLCKDSYRNAHEILKDAMKAPELSIHCIKKDSLQRKNYKSKQPPAVLPKPLIPLPIEDAKNDQNLDKNEKTKITSNSTLPLSTPIKRLLANALNKGSPGHSSIRKVGRRILVHLTKGSEGLGFSITSKDPNNGPPFFIKNILPAGAAVDDGRLKTGDKLLEVNKIDVSSLTQPEVLSILRKVPYGEMVELVISRQETDLSPSPSLPRQLPPEKCEEEVGIIPWKRRDIFTYEVPLNDTGSAGLGVSVKGKTSNTEKGPLDMGIFLKNIFHGGAAHKDGRLCVNDQLLNVNGISLLGMTNGQAMETLRRAMIQGEGPNVASNAIILTVARRVSSPNLDHPSDQGEGSGHDRSDSLLSESGDSFYVSTENLSFSNKCNGVTPDTSTSDNSANTVIFNASVHRENTIMEQESNKLFMTQSSEDISTTELINVQTSDTSDLDVNNKQYLQHSAQTRSEINQQKDVTDLIDFHESSSFVSNYEHKDQSRGTGSLLNHNKTFSNLTEMDLYQSDTAEQDKIQVVSDCDNLSSFREQTKRKRFPLDGSNNFKRSGLGRQSMPEKKFMWVNHRSQCLSSDINKQNGRNIHNTPHTSHELLPCQHYSEHLGVREMPVDVGPIETLTLKQRKHHRIKVVNNDLPLERTQRSTVFYPTCCWSCNSPDCPYHAVPTTTGRESGSSDEISEQVGPSLGLFKSSSLESLQTMLHEKQKQNLPLLVTNGNTSRGCNESFRAAVDKSFEVADQNENSVINKNDQQQTASLKRHTRAKTVDNVEKKDSKHHKKKGLFRGLGSVFRFGKSSKKAKEANSTSCKQPESVDLQAQNTINADQERVQRQYEEHAEQQLLNQQLYNHSVNRQTSRLSFTFPRNRSVSQSPCQNGSIIPLQSREERMHALRNEHQKKHRQRNGYYPQEDREEIYEQRLKELVDTTMINRPLPPLPHQQTNAEKISQRNTELSPKSKNLEIYKEMSKPGSRKGFADPNRYSHYMNFQEIQQHLQQFRLHQNLFLNEGASENQAQHSLFLNESKYMVSPSKRHYRHTVSTPRSRPVSELYDFRNISMTNSSIRGMSESGSLPKRMFYNSRQRPPIPIEFMAQVNENNYIINGQLSSNLYNQIPRNSGSKV</sequence>
<dbReference type="GO" id="GO:0035091">
    <property type="term" value="F:phosphatidylinositol binding"/>
    <property type="evidence" value="ECO:0007669"/>
    <property type="project" value="TreeGrafter"/>
</dbReference>
<dbReference type="PANTHER" id="PTHR16484:SF17">
    <property type="entry name" value="BAZOOKA, ISOFORM B"/>
    <property type="match status" value="1"/>
</dbReference>
<evidence type="ECO:0000313" key="8">
    <source>
        <dbReference type="Proteomes" id="UP000887013"/>
    </source>
</evidence>
<dbReference type="GO" id="GO:0016324">
    <property type="term" value="C:apical plasma membrane"/>
    <property type="evidence" value="ECO:0007669"/>
    <property type="project" value="TreeGrafter"/>
</dbReference>
<accession>A0A8X6UMH6</accession>
<feature type="compositionally biased region" description="Acidic residues" evidence="5">
    <location>
        <begin position="369"/>
        <end position="379"/>
    </location>
</feature>
<dbReference type="InterPro" id="IPR021922">
    <property type="entry name" value="Par3/HAL_N"/>
</dbReference>
<dbReference type="CDD" id="cd23059">
    <property type="entry name" value="PDZ3_Par3-like"/>
    <property type="match status" value="1"/>
</dbReference>
<reference evidence="7" key="1">
    <citation type="submission" date="2020-08" db="EMBL/GenBank/DDBJ databases">
        <title>Multicomponent nature underlies the extraordinary mechanical properties of spider dragline silk.</title>
        <authorList>
            <person name="Kono N."/>
            <person name="Nakamura H."/>
            <person name="Mori M."/>
            <person name="Yoshida Y."/>
            <person name="Ohtoshi R."/>
            <person name="Malay A.D."/>
            <person name="Moran D.A.P."/>
            <person name="Tomita M."/>
            <person name="Numata K."/>
            <person name="Arakawa K."/>
        </authorList>
    </citation>
    <scope>NUCLEOTIDE SEQUENCE</scope>
</reference>
<evidence type="ECO:0000256" key="2">
    <source>
        <dbReference type="ARBA" id="ARBA00022618"/>
    </source>
</evidence>
<dbReference type="Pfam" id="PF00595">
    <property type="entry name" value="PDZ"/>
    <property type="match status" value="3"/>
</dbReference>
<dbReference type="PROSITE" id="PS50106">
    <property type="entry name" value="PDZ"/>
    <property type="match status" value="3"/>
</dbReference>
<dbReference type="GO" id="GO:0030010">
    <property type="term" value="P:establishment of cell polarity"/>
    <property type="evidence" value="ECO:0007669"/>
    <property type="project" value="TreeGrafter"/>
</dbReference>